<evidence type="ECO:0000313" key="2">
    <source>
        <dbReference type="Proteomes" id="UP000029499"/>
    </source>
</evidence>
<dbReference type="KEGG" id="prh:LT40_04680"/>
<dbReference type="InterPro" id="IPR032314">
    <property type="entry name" value="DUF4845"/>
</dbReference>
<keyword evidence="2" id="KW-1185">Reference proteome</keyword>
<dbReference type="RefSeq" id="WP_043187070.1">
    <property type="nucleotide sequence ID" value="NZ_CP009533.1"/>
</dbReference>
<dbReference type="OrthoDB" id="5734946at2"/>
<evidence type="ECO:0008006" key="3">
    <source>
        <dbReference type="Google" id="ProtNLM"/>
    </source>
</evidence>
<dbReference type="EMBL" id="CP009533">
    <property type="protein sequence ID" value="AIS16746.1"/>
    <property type="molecule type" value="Genomic_DNA"/>
</dbReference>
<dbReference type="AlphaFoldDB" id="A0A089ZPZ6"/>
<organism evidence="1 2">
    <name type="scientific">Pseudomonas rhizosphaerae</name>
    <dbReference type="NCBI Taxonomy" id="216142"/>
    <lineage>
        <taxon>Bacteria</taxon>
        <taxon>Pseudomonadati</taxon>
        <taxon>Pseudomonadota</taxon>
        <taxon>Gammaproteobacteria</taxon>
        <taxon>Pseudomonadales</taxon>
        <taxon>Pseudomonadaceae</taxon>
        <taxon>Pseudomonas</taxon>
    </lineage>
</organism>
<dbReference type="HOGENOM" id="CLU_149778_3_0_6"/>
<dbReference type="Pfam" id="PF16137">
    <property type="entry name" value="DUF4845"/>
    <property type="match status" value="1"/>
</dbReference>
<gene>
    <name evidence="1" type="ORF">LT40_04680</name>
</gene>
<protein>
    <recommendedName>
        <fullName evidence="3">DUF4845 domain-containing protein</fullName>
    </recommendedName>
</protein>
<name>A0A089ZPZ6_9PSED</name>
<reference evidence="1 2" key="1">
    <citation type="journal article" date="2015" name="J. Biotechnol.">
        <title>Complete genome sequence of Pseudomonas rhizosphaerae IH5T (=DSM 16299T), a phosphate-solubilizing rhizobacterium for bacterial biofertilizer.</title>
        <authorList>
            <person name="Kwak Y."/>
            <person name="Jung B.K."/>
            <person name="Shin J.H."/>
        </authorList>
    </citation>
    <scope>NUCLEOTIDE SEQUENCE [LARGE SCALE GENOMIC DNA]</scope>
    <source>
        <strain evidence="1">DSM 16299</strain>
    </source>
</reference>
<accession>A0A089ZPZ6</accession>
<evidence type="ECO:0000313" key="1">
    <source>
        <dbReference type="EMBL" id="AIS16746.1"/>
    </source>
</evidence>
<sequence length="125" mass="13956">MNAMKSQQGMSIVGWLLTLAVVAFVASTAFKLVPHYMDNRTLTQAIESVGADKSTRIDTVGEFYGHVSRAMQVNNIQDLDLNKVLSVTDAGNVFQAHLKYEKREPLIQNLDVVVKFDRQFSVVKP</sequence>
<dbReference type="STRING" id="216142.LT40_04680"/>
<proteinExistence type="predicted"/>
<dbReference type="Proteomes" id="UP000029499">
    <property type="component" value="Chromosome"/>
</dbReference>
<dbReference type="eggNOG" id="COG4969">
    <property type="taxonomic scope" value="Bacteria"/>
</dbReference>